<dbReference type="InterPro" id="IPR003593">
    <property type="entry name" value="AAA+_ATPase"/>
</dbReference>
<dbReference type="InterPro" id="IPR003111">
    <property type="entry name" value="Lon_prtase_N"/>
</dbReference>
<dbReference type="EC" id="3.4.21.53" evidence="9 10"/>
<keyword evidence="16" id="KW-1185">Reference proteome</keyword>
<dbReference type="Gene3D" id="2.30.130.40">
    <property type="entry name" value="LON domain-like"/>
    <property type="match status" value="1"/>
</dbReference>
<dbReference type="InterPro" id="IPR020568">
    <property type="entry name" value="Ribosomal_Su5_D2-typ_SF"/>
</dbReference>
<feature type="binding site" evidence="9">
    <location>
        <begin position="358"/>
        <end position="365"/>
    </location>
    <ligand>
        <name>ATP</name>
        <dbReference type="ChEBI" id="CHEBI:30616"/>
    </ligand>
</feature>
<dbReference type="GO" id="GO:0008233">
    <property type="term" value="F:peptidase activity"/>
    <property type="evidence" value="ECO:0007669"/>
    <property type="project" value="UniProtKB-KW"/>
</dbReference>
<evidence type="ECO:0000256" key="12">
    <source>
        <dbReference type="RuleBase" id="RU000591"/>
    </source>
</evidence>
<evidence type="ECO:0000256" key="11">
    <source>
        <dbReference type="PROSITE-ProRule" id="PRU01122"/>
    </source>
</evidence>
<comment type="subunit">
    <text evidence="9 10">Homohexamer. Organized in a ring with a central cavity.</text>
</comment>
<keyword evidence="7 9" id="KW-0067">ATP-binding</keyword>
<dbReference type="Pfam" id="PF00004">
    <property type="entry name" value="AAA"/>
    <property type="match status" value="1"/>
</dbReference>
<dbReference type="InterPro" id="IPR027543">
    <property type="entry name" value="Lon_bac"/>
</dbReference>
<keyword evidence="6 9" id="KW-0720">Serine protease</keyword>
<dbReference type="Pfam" id="PF22667">
    <property type="entry name" value="Lon_lid"/>
    <property type="match status" value="1"/>
</dbReference>
<dbReference type="SUPFAM" id="SSF88697">
    <property type="entry name" value="PUA domain-like"/>
    <property type="match status" value="1"/>
</dbReference>
<dbReference type="SUPFAM" id="SSF52540">
    <property type="entry name" value="P-loop containing nucleoside triphosphate hydrolases"/>
    <property type="match status" value="1"/>
</dbReference>
<dbReference type="Proteomes" id="UP000600877">
    <property type="component" value="Unassembled WGS sequence"/>
</dbReference>
<dbReference type="InterPro" id="IPR008268">
    <property type="entry name" value="Peptidase_S16_AS"/>
</dbReference>
<dbReference type="PROSITE" id="PS01046">
    <property type="entry name" value="LON_SER"/>
    <property type="match status" value="1"/>
</dbReference>
<keyword evidence="4 9" id="KW-0547">Nucleotide-binding</keyword>
<name>A0ABQ2YNS1_9NEIS</name>
<evidence type="ECO:0000256" key="6">
    <source>
        <dbReference type="ARBA" id="ARBA00022825"/>
    </source>
</evidence>
<feature type="active site" evidence="9 11">
    <location>
        <position position="683"/>
    </location>
</feature>
<dbReference type="Pfam" id="PF05362">
    <property type="entry name" value="Lon_C"/>
    <property type="match status" value="1"/>
</dbReference>
<dbReference type="PANTHER" id="PTHR10046">
    <property type="entry name" value="ATP DEPENDENT LON PROTEASE FAMILY MEMBER"/>
    <property type="match status" value="1"/>
</dbReference>
<dbReference type="NCBIfam" id="TIGR00763">
    <property type="entry name" value="lon"/>
    <property type="match status" value="1"/>
</dbReference>
<accession>A0ABQ2YNS1</accession>
<dbReference type="Gene3D" id="1.20.5.5270">
    <property type="match status" value="1"/>
</dbReference>
<protein>
    <recommendedName>
        <fullName evidence="9 10">Lon protease</fullName>
        <ecNumber evidence="9 10">3.4.21.53</ecNumber>
    </recommendedName>
    <alternativeName>
        <fullName evidence="9">ATP-dependent protease La</fullName>
    </alternativeName>
</protein>
<evidence type="ECO:0000256" key="3">
    <source>
        <dbReference type="ARBA" id="ARBA00022670"/>
    </source>
</evidence>
<evidence type="ECO:0000313" key="15">
    <source>
        <dbReference type="EMBL" id="GGX87963.1"/>
    </source>
</evidence>
<gene>
    <name evidence="9 15" type="primary">lon</name>
    <name evidence="15" type="ORF">GCM10011290_14460</name>
</gene>
<dbReference type="InterPro" id="IPR004815">
    <property type="entry name" value="Lon_bac/euk-typ"/>
</dbReference>
<dbReference type="NCBIfam" id="NF008053">
    <property type="entry name" value="PRK10787.1"/>
    <property type="match status" value="1"/>
</dbReference>
<dbReference type="Pfam" id="PF02190">
    <property type="entry name" value="LON_substr_bdg"/>
    <property type="match status" value="1"/>
</dbReference>
<organism evidence="15 16">
    <name type="scientific">Vogesella alkaliphila</name>
    <dbReference type="NCBI Taxonomy" id="1193621"/>
    <lineage>
        <taxon>Bacteria</taxon>
        <taxon>Pseudomonadati</taxon>
        <taxon>Pseudomonadota</taxon>
        <taxon>Betaproteobacteria</taxon>
        <taxon>Neisseriales</taxon>
        <taxon>Chromobacteriaceae</taxon>
        <taxon>Vogesella</taxon>
    </lineage>
</organism>
<evidence type="ECO:0000259" key="13">
    <source>
        <dbReference type="PROSITE" id="PS51786"/>
    </source>
</evidence>
<dbReference type="PROSITE" id="PS51786">
    <property type="entry name" value="LON_PROTEOLYTIC"/>
    <property type="match status" value="1"/>
</dbReference>
<dbReference type="CDD" id="cd19500">
    <property type="entry name" value="RecA-like_Lon"/>
    <property type="match status" value="1"/>
</dbReference>
<evidence type="ECO:0000256" key="10">
    <source>
        <dbReference type="PIRNR" id="PIRNR001174"/>
    </source>
</evidence>
<comment type="function">
    <text evidence="9">ATP-dependent serine protease that mediates the selective degradation of mutant and abnormal proteins as well as certain short-lived regulatory proteins. Required for cellular homeostasis and for survival from DNA damage and developmental changes induced by stress. Degrades polypeptides processively to yield small peptide fragments that are 5 to 10 amino acids long. Binds to DNA in a double-stranded, site-specific manner.</text>
</comment>
<dbReference type="SMART" id="SM00464">
    <property type="entry name" value="LON"/>
    <property type="match status" value="1"/>
</dbReference>
<dbReference type="Gene3D" id="1.10.8.60">
    <property type="match status" value="1"/>
</dbReference>
<comment type="subcellular location">
    <subcellularLocation>
        <location evidence="1 9 10">Cytoplasm</location>
    </subcellularLocation>
</comment>
<dbReference type="Gene3D" id="3.40.50.300">
    <property type="entry name" value="P-loop containing nucleotide triphosphate hydrolases"/>
    <property type="match status" value="1"/>
</dbReference>
<dbReference type="SUPFAM" id="SSF54211">
    <property type="entry name" value="Ribosomal protein S5 domain 2-like"/>
    <property type="match status" value="1"/>
</dbReference>
<proteinExistence type="evidence at transcript level"/>
<dbReference type="RefSeq" id="WP_189373480.1">
    <property type="nucleotide sequence ID" value="NZ_BMYW01000004.1"/>
</dbReference>
<evidence type="ECO:0000256" key="8">
    <source>
        <dbReference type="ARBA" id="ARBA00023016"/>
    </source>
</evidence>
<dbReference type="InterPro" id="IPR008269">
    <property type="entry name" value="Lon_proteolytic"/>
</dbReference>
<keyword evidence="3 9" id="KW-0645">Protease</keyword>
<evidence type="ECO:0000259" key="14">
    <source>
        <dbReference type="PROSITE" id="PS51787"/>
    </source>
</evidence>
<dbReference type="EMBL" id="BMYW01000004">
    <property type="protein sequence ID" value="GGX87963.1"/>
    <property type="molecule type" value="Genomic_DNA"/>
</dbReference>
<dbReference type="PRINTS" id="PR00830">
    <property type="entry name" value="ENDOLAPTASE"/>
</dbReference>
<dbReference type="Gene3D" id="1.20.58.1480">
    <property type="match status" value="1"/>
</dbReference>
<sequence>MPQTTELTDKATLPLLPLRDVVVFPHMVIPLFVGRAKSIRALEKAMDDGKQILLVAQRSASKDEPSAEDLHAIGTVATILQMLKLPDGTVKVLVEGRQRAKVDLVHGDADEYFTADITPVALDGADTAEVEALRRALLAQFEQFVKLNKKIPSEILSSLNGIDRAGRLADTIVAHLPLKLEQKQEILEMFDIQVRIEHLLGLMESEIDILQVEKRIRGRVKRQMEKSQREYYLNEQVKAIQKELGEDDEASEIDELEKKIKLAGMTKEAKDKVMAELKKLKMMSPMSAEATVVRNYIETLLDLPWKKKTKVSKEIDAAEAILDEDHFGLEKVKERILEYLAVQKRVDKLKAPILCLVGPPGVGKTSLGQSIARATNRKFVRMALGGVRDESEIRGHRRTYIGSMPGKVLQNMSKAGVKNPLFLLDEVDKMGADFRGDPSSALLEVLDPEQNHAFVDHYAEVDFDLSDVMFVATANSLNIPPALLDRMEIIRLSGYTEDEKVSIAVKYLVDKQMKANGVAEGELVIQEAAIRDIVRYYTREAGVRSLDREIAKICRKVVTQQSLKKDGKSSKVTVTPKNLDKYLGVQRFEYGIAEEQNRIGQVTGLAWTEVGGELLTIEAAALPGKGNIIRTGQLGEVMQESITAAMTVVRSRAAQLGIRPDFYEKHDMHIHVPEGATPKDGPSAGAAMATALVSVLTGIPVRADVAMTGEITLRGEVLPIGGLKEKLLAAQRGGIKHVLIPKNNVKDLAEIPANIKSKLDIHPVKWFDEVLALALEHAPEPLADAASTVANPVADDAQNAPVVTH</sequence>
<dbReference type="InterPro" id="IPR027065">
    <property type="entry name" value="Lon_Prtase"/>
</dbReference>
<dbReference type="InterPro" id="IPR054594">
    <property type="entry name" value="Lon_lid"/>
</dbReference>
<dbReference type="PIRSF" id="PIRSF001174">
    <property type="entry name" value="Lon_proteas"/>
    <property type="match status" value="1"/>
</dbReference>
<feature type="active site" evidence="9 11">
    <location>
        <position position="726"/>
    </location>
</feature>
<reference evidence="16" key="1">
    <citation type="journal article" date="2019" name="Int. J. Syst. Evol. Microbiol.">
        <title>The Global Catalogue of Microorganisms (GCM) 10K type strain sequencing project: providing services to taxonomists for standard genome sequencing and annotation.</title>
        <authorList>
            <consortium name="The Broad Institute Genomics Platform"/>
            <consortium name="The Broad Institute Genome Sequencing Center for Infectious Disease"/>
            <person name="Wu L."/>
            <person name="Ma J."/>
        </authorList>
    </citation>
    <scope>NUCLEOTIDE SEQUENCE [LARGE SCALE GENOMIC DNA]</scope>
    <source>
        <strain evidence="16">KCTC 32041</strain>
    </source>
</reference>
<dbReference type="InterPro" id="IPR015947">
    <property type="entry name" value="PUA-like_sf"/>
</dbReference>
<evidence type="ECO:0000256" key="1">
    <source>
        <dbReference type="ARBA" id="ARBA00004496"/>
    </source>
</evidence>
<evidence type="ECO:0000256" key="7">
    <source>
        <dbReference type="ARBA" id="ARBA00022840"/>
    </source>
</evidence>
<dbReference type="InterPro" id="IPR027417">
    <property type="entry name" value="P-loop_NTPase"/>
</dbReference>
<evidence type="ECO:0000256" key="5">
    <source>
        <dbReference type="ARBA" id="ARBA00022801"/>
    </source>
</evidence>
<comment type="induction">
    <text evidence="9">By heat shock.</text>
</comment>
<keyword evidence="2 9" id="KW-0963">Cytoplasm</keyword>
<evidence type="ECO:0000256" key="2">
    <source>
        <dbReference type="ARBA" id="ARBA00022490"/>
    </source>
</evidence>
<comment type="catalytic activity">
    <reaction evidence="9 10 11">
        <text>Hydrolysis of proteins in presence of ATP.</text>
        <dbReference type="EC" id="3.4.21.53"/>
    </reaction>
</comment>
<dbReference type="InterPro" id="IPR046336">
    <property type="entry name" value="Lon_prtase_N_sf"/>
</dbReference>
<dbReference type="InterPro" id="IPR014721">
    <property type="entry name" value="Ribsml_uS5_D2-typ_fold_subgr"/>
</dbReference>
<dbReference type="GO" id="GO:0006508">
    <property type="term" value="P:proteolysis"/>
    <property type="evidence" value="ECO:0007669"/>
    <property type="project" value="UniProtKB-KW"/>
</dbReference>
<dbReference type="PROSITE" id="PS51787">
    <property type="entry name" value="LON_N"/>
    <property type="match status" value="1"/>
</dbReference>
<feature type="domain" description="Lon proteolytic" evidence="13">
    <location>
        <begin position="596"/>
        <end position="777"/>
    </location>
</feature>
<dbReference type="InterPro" id="IPR003959">
    <property type="entry name" value="ATPase_AAA_core"/>
</dbReference>
<evidence type="ECO:0000256" key="9">
    <source>
        <dbReference type="HAMAP-Rule" id="MF_01973"/>
    </source>
</evidence>
<dbReference type="SMART" id="SM00382">
    <property type="entry name" value="AAA"/>
    <property type="match status" value="1"/>
</dbReference>
<feature type="domain" description="Lon N-terminal" evidence="14">
    <location>
        <begin position="13"/>
        <end position="207"/>
    </location>
</feature>
<dbReference type="HAMAP" id="MF_01973">
    <property type="entry name" value="lon_bact"/>
    <property type="match status" value="1"/>
</dbReference>
<comment type="similarity">
    <text evidence="9 10 11 12">Belongs to the peptidase S16 family.</text>
</comment>
<dbReference type="Gene3D" id="3.30.230.10">
    <property type="match status" value="1"/>
</dbReference>
<comment type="caution">
    <text evidence="15">The sequence shown here is derived from an EMBL/GenBank/DDBJ whole genome shotgun (WGS) entry which is preliminary data.</text>
</comment>
<evidence type="ECO:0000313" key="16">
    <source>
        <dbReference type="Proteomes" id="UP000600877"/>
    </source>
</evidence>
<keyword evidence="5 9" id="KW-0378">Hydrolase</keyword>
<evidence type="ECO:0000256" key="4">
    <source>
        <dbReference type="ARBA" id="ARBA00022741"/>
    </source>
</evidence>
<keyword evidence="8 9" id="KW-0346">Stress response</keyword>